<dbReference type="RefSeq" id="WP_106131931.1">
    <property type="nucleotide sequence ID" value="NZ_PVTR01000001.1"/>
</dbReference>
<reference evidence="2 3" key="1">
    <citation type="submission" date="2018-03" db="EMBL/GenBank/DDBJ databases">
        <title>Genomic Encyclopedia of Archaeal and Bacterial Type Strains, Phase II (KMG-II): from individual species to whole genera.</title>
        <authorList>
            <person name="Goeker M."/>
        </authorList>
    </citation>
    <scope>NUCLEOTIDE SEQUENCE [LARGE SCALE GENOMIC DNA]</scope>
    <source>
        <strain evidence="2 3">DSM 27929</strain>
    </source>
</reference>
<dbReference type="EMBL" id="PVTR01000001">
    <property type="protein sequence ID" value="PRY90706.1"/>
    <property type="molecule type" value="Genomic_DNA"/>
</dbReference>
<organism evidence="2 3">
    <name type="scientific">Mongoliibacter ruber</name>
    <dbReference type="NCBI Taxonomy" id="1750599"/>
    <lineage>
        <taxon>Bacteria</taxon>
        <taxon>Pseudomonadati</taxon>
        <taxon>Bacteroidota</taxon>
        <taxon>Cytophagia</taxon>
        <taxon>Cytophagales</taxon>
        <taxon>Cyclobacteriaceae</taxon>
        <taxon>Mongoliibacter</taxon>
    </lineage>
</organism>
<name>A0A2T0WVI7_9BACT</name>
<protein>
    <submittedName>
        <fullName evidence="2">Uncharacterized protein</fullName>
    </submittedName>
</protein>
<sequence>MKNNRKSSKIAQFKKQEDSKINSPNPSIQIKDNRAENTFQLKFSEIINTQNGNFPIQRAELMEEEIQLKSFEEDELQMKAFDEEELQMKSIEKEGI</sequence>
<dbReference type="Proteomes" id="UP000238157">
    <property type="component" value="Unassembled WGS sequence"/>
</dbReference>
<accession>A0A2T0WVI7</accession>
<evidence type="ECO:0000256" key="1">
    <source>
        <dbReference type="SAM" id="MobiDB-lite"/>
    </source>
</evidence>
<dbReference type="AlphaFoldDB" id="A0A2T0WVI7"/>
<evidence type="ECO:0000313" key="3">
    <source>
        <dbReference type="Proteomes" id="UP000238157"/>
    </source>
</evidence>
<keyword evidence="3" id="KW-1185">Reference proteome</keyword>
<proteinExistence type="predicted"/>
<feature type="region of interest" description="Disordered" evidence="1">
    <location>
        <begin position="1"/>
        <end position="31"/>
    </location>
</feature>
<evidence type="ECO:0000313" key="2">
    <source>
        <dbReference type="EMBL" id="PRY90706.1"/>
    </source>
</evidence>
<comment type="caution">
    <text evidence="2">The sequence shown here is derived from an EMBL/GenBank/DDBJ whole genome shotgun (WGS) entry which is preliminary data.</text>
</comment>
<feature type="compositionally biased region" description="Polar residues" evidence="1">
    <location>
        <begin position="21"/>
        <end position="31"/>
    </location>
</feature>
<gene>
    <name evidence="2" type="ORF">CLW00_101371</name>
</gene>